<feature type="transmembrane region" description="Helical" evidence="6">
    <location>
        <begin position="186"/>
        <end position="207"/>
    </location>
</feature>
<protein>
    <recommendedName>
        <fullName evidence="7">HMA domain-containing protein</fullName>
    </recommendedName>
</protein>
<keyword evidence="4" id="KW-0636">Prenylation</keyword>
<dbReference type="OrthoDB" id="691258at2759"/>
<dbReference type="Gene3D" id="3.30.70.100">
    <property type="match status" value="1"/>
</dbReference>
<dbReference type="Proteomes" id="UP000604825">
    <property type="component" value="Unassembled WGS sequence"/>
</dbReference>
<keyword evidence="6" id="KW-0472">Membrane</keyword>
<dbReference type="AlphaFoldDB" id="A0A811NXZ5"/>
<dbReference type="InterPro" id="IPR036163">
    <property type="entry name" value="HMA_dom_sf"/>
</dbReference>
<dbReference type="PROSITE" id="PS50846">
    <property type="entry name" value="HMA_2"/>
    <property type="match status" value="1"/>
</dbReference>
<keyword evidence="2" id="KW-0479">Metal-binding</keyword>
<evidence type="ECO:0000256" key="4">
    <source>
        <dbReference type="ARBA" id="ARBA00023289"/>
    </source>
</evidence>
<accession>A0A811NXZ5</accession>
<keyword evidence="6" id="KW-1133">Transmembrane helix</keyword>
<evidence type="ECO:0000256" key="3">
    <source>
        <dbReference type="ARBA" id="ARBA00023288"/>
    </source>
</evidence>
<organism evidence="8 9">
    <name type="scientific">Miscanthus lutarioriparius</name>
    <dbReference type="NCBI Taxonomy" id="422564"/>
    <lineage>
        <taxon>Eukaryota</taxon>
        <taxon>Viridiplantae</taxon>
        <taxon>Streptophyta</taxon>
        <taxon>Embryophyta</taxon>
        <taxon>Tracheophyta</taxon>
        <taxon>Spermatophyta</taxon>
        <taxon>Magnoliopsida</taxon>
        <taxon>Liliopsida</taxon>
        <taxon>Poales</taxon>
        <taxon>Poaceae</taxon>
        <taxon>PACMAD clade</taxon>
        <taxon>Panicoideae</taxon>
        <taxon>Andropogonodae</taxon>
        <taxon>Andropogoneae</taxon>
        <taxon>Saccharinae</taxon>
        <taxon>Miscanthus</taxon>
    </lineage>
</organism>
<evidence type="ECO:0000256" key="1">
    <source>
        <dbReference type="ARBA" id="ARBA00022481"/>
    </source>
</evidence>
<name>A0A811NXZ5_9POAL</name>
<dbReference type="PANTHER" id="PTHR45811:SF34">
    <property type="entry name" value="HMA DOMAIN-CONTAINING PROTEIN"/>
    <property type="match status" value="1"/>
</dbReference>
<sequence length="209" mass="22776">MAPFPVLLHPTLLHAAREGHCSLQRRTRRGAAAADLLQTRPVVLRWRSGGPLRACRVQVQWPPTAHREEKTVVRADLIGSKCKTAILSAVATLEGIKSMDINDENCTLTVVGTVDPVAIVLELKKACLAAAIVSVEDDKPKEPEPPKEDVRGSLPVPRGMCGGLRRSLREGVRAWMLLLTMRAAELLLLHSTQACAVWLWLVLPVALVG</sequence>
<reference evidence="8" key="1">
    <citation type="submission" date="2020-10" db="EMBL/GenBank/DDBJ databases">
        <authorList>
            <person name="Han B."/>
            <person name="Lu T."/>
            <person name="Zhao Q."/>
            <person name="Huang X."/>
            <person name="Zhao Y."/>
        </authorList>
    </citation>
    <scope>NUCLEOTIDE SEQUENCE</scope>
</reference>
<keyword evidence="9" id="KW-1185">Reference proteome</keyword>
<dbReference type="GO" id="GO:0046872">
    <property type="term" value="F:metal ion binding"/>
    <property type="evidence" value="ECO:0007669"/>
    <property type="project" value="UniProtKB-KW"/>
</dbReference>
<evidence type="ECO:0000256" key="5">
    <source>
        <dbReference type="ARBA" id="ARBA00024045"/>
    </source>
</evidence>
<keyword evidence="6" id="KW-0812">Transmembrane</keyword>
<evidence type="ECO:0000256" key="6">
    <source>
        <dbReference type="SAM" id="Phobius"/>
    </source>
</evidence>
<evidence type="ECO:0000313" key="8">
    <source>
        <dbReference type="EMBL" id="CAD6232283.1"/>
    </source>
</evidence>
<evidence type="ECO:0000259" key="7">
    <source>
        <dbReference type="PROSITE" id="PS50846"/>
    </source>
</evidence>
<dbReference type="InterPro" id="IPR051863">
    <property type="entry name" value="HIPP"/>
</dbReference>
<evidence type="ECO:0000256" key="2">
    <source>
        <dbReference type="ARBA" id="ARBA00022723"/>
    </source>
</evidence>
<gene>
    <name evidence="8" type="ORF">NCGR_LOCUS21968</name>
</gene>
<keyword evidence="1" id="KW-0488">Methylation</keyword>
<dbReference type="InterPro" id="IPR006121">
    <property type="entry name" value="HMA_dom"/>
</dbReference>
<comment type="caution">
    <text evidence="8">The sequence shown here is derived from an EMBL/GenBank/DDBJ whole genome shotgun (WGS) entry which is preliminary data.</text>
</comment>
<dbReference type="EMBL" id="CAJGYO010000005">
    <property type="protein sequence ID" value="CAD6232283.1"/>
    <property type="molecule type" value="Genomic_DNA"/>
</dbReference>
<proteinExistence type="inferred from homology"/>
<evidence type="ECO:0000313" key="9">
    <source>
        <dbReference type="Proteomes" id="UP000604825"/>
    </source>
</evidence>
<keyword evidence="3" id="KW-0449">Lipoprotein</keyword>
<dbReference type="SUPFAM" id="SSF55008">
    <property type="entry name" value="HMA, heavy metal-associated domain"/>
    <property type="match status" value="1"/>
</dbReference>
<feature type="domain" description="HMA" evidence="7">
    <location>
        <begin position="68"/>
        <end position="135"/>
    </location>
</feature>
<comment type="similarity">
    <text evidence="5">Belongs to the HIPP family.</text>
</comment>
<dbReference type="PANTHER" id="PTHR45811">
    <property type="entry name" value="COPPER TRANSPORT PROTEIN FAMILY-RELATED"/>
    <property type="match status" value="1"/>
</dbReference>